<reference evidence="1" key="1">
    <citation type="submission" date="2018-06" db="EMBL/GenBank/DDBJ databases">
        <title>Paenibacillus xerothermodurans sp. nov. an extremely dry heat resistant spore forming bacterium isolated from the soil of Cape Canaveral, Florida.</title>
        <authorList>
            <person name="Seuylemezian A."/>
            <person name="Kaur N."/>
            <person name="Patil P."/>
            <person name="Patil P."/>
            <person name="Mayilraj S."/>
            <person name="Vaishampayan P."/>
        </authorList>
    </citation>
    <scope>NUCLEOTIDE SEQUENCE [LARGE SCALE GENOMIC DNA]</scope>
    <source>
        <strain evidence="1">ATCC 27380</strain>
    </source>
</reference>
<dbReference type="AlphaFoldDB" id="A0A2W1N3N9"/>
<evidence type="ECO:0000313" key="1">
    <source>
        <dbReference type="EMBL" id="PZE19349.1"/>
    </source>
</evidence>
<accession>A0A2W1N3N9</accession>
<dbReference type="EMBL" id="NHRJ02000018">
    <property type="protein sequence ID" value="PZE19349.1"/>
    <property type="molecule type" value="Genomic_DNA"/>
</dbReference>
<keyword evidence="2" id="KW-1185">Reference proteome</keyword>
<dbReference type="Proteomes" id="UP000214746">
    <property type="component" value="Unassembled WGS sequence"/>
</dbReference>
<sequence>MGQDHPTLFFLPTYKNKHKRTYDKKIIPNAKCGVNKAPANRNVMTDAIKANNIILVTMEIVAIIADKNKIQSYPLTPSTFNSKNINIDATIPQEKKATLKKLATFPVGNTMPLLS</sequence>
<comment type="caution">
    <text evidence="1">The sequence shown here is derived from an EMBL/GenBank/DDBJ whole genome shotgun (WGS) entry which is preliminary data.</text>
</comment>
<protein>
    <submittedName>
        <fullName evidence="1">Uncharacterized protein</fullName>
    </submittedName>
</protein>
<gene>
    <name evidence="1" type="ORF">CBW46_019270</name>
</gene>
<dbReference type="RefSeq" id="WP_089201589.1">
    <property type="nucleotide sequence ID" value="NZ_NHRJ02000018.1"/>
</dbReference>
<proteinExistence type="predicted"/>
<organism evidence="1 2">
    <name type="scientific">Paenibacillus xerothermodurans</name>
    <dbReference type="NCBI Taxonomy" id="1977292"/>
    <lineage>
        <taxon>Bacteria</taxon>
        <taxon>Bacillati</taxon>
        <taxon>Bacillota</taxon>
        <taxon>Bacilli</taxon>
        <taxon>Bacillales</taxon>
        <taxon>Paenibacillaceae</taxon>
        <taxon>Paenibacillus</taxon>
    </lineage>
</organism>
<evidence type="ECO:0000313" key="2">
    <source>
        <dbReference type="Proteomes" id="UP000214746"/>
    </source>
</evidence>
<name>A0A2W1N3N9_PAEXE</name>